<feature type="domain" description="Methyltransferase type 11" evidence="4">
    <location>
        <begin position="29"/>
        <end position="114"/>
    </location>
</feature>
<evidence type="ECO:0000256" key="2">
    <source>
        <dbReference type="ARBA" id="ARBA00022679"/>
    </source>
</evidence>
<keyword evidence="1 5" id="KW-0489">Methyltransferase</keyword>
<keyword evidence="3" id="KW-0949">S-adenosyl-L-methionine</keyword>
<evidence type="ECO:0000313" key="5">
    <source>
        <dbReference type="EMBL" id="MEV0708492.1"/>
    </source>
</evidence>
<comment type="caution">
    <text evidence="5">The sequence shown here is derived from an EMBL/GenBank/DDBJ whole genome shotgun (WGS) entry which is preliminary data.</text>
</comment>
<dbReference type="Gene3D" id="3.40.50.150">
    <property type="entry name" value="Vaccinia Virus protein VP39"/>
    <property type="match status" value="1"/>
</dbReference>
<dbReference type="GO" id="GO:0032259">
    <property type="term" value="P:methylation"/>
    <property type="evidence" value="ECO:0007669"/>
    <property type="project" value="UniProtKB-KW"/>
</dbReference>
<keyword evidence="2" id="KW-0808">Transferase</keyword>
<gene>
    <name evidence="5" type="ORF">AB0I48_13090</name>
</gene>
<evidence type="ECO:0000256" key="1">
    <source>
        <dbReference type="ARBA" id="ARBA00022603"/>
    </source>
</evidence>
<name>A0ABV3FSV2_9NOCA</name>
<evidence type="ECO:0000313" key="6">
    <source>
        <dbReference type="Proteomes" id="UP001551695"/>
    </source>
</evidence>
<sequence length="194" mass="21779">MSADPYWNHNTHYHRWLLDRIPSTARTALDIGCGDGLLAGKIARRCESVLGVDLDAEVLTRAIPAEGVTYRRTDFRHLEGHFDFVTAVASLHHVPLREGLAALRGLVAPGGTLAVIGLWRMSRLGDPLYLPLIPVIRLVDLLHPTVTDPAPLAQPRETLREIRTAAREALPGARLRRRLMWRYSLLWHNRAPSE</sequence>
<evidence type="ECO:0000259" key="4">
    <source>
        <dbReference type="Pfam" id="PF08241"/>
    </source>
</evidence>
<dbReference type="EMBL" id="JBFAKC010000005">
    <property type="protein sequence ID" value="MEV0708492.1"/>
    <property type="molecule type" value="Genomic_DNA"/>
</dbReference>
<dbReference type="InterPro" id="IPR029063">
    <property type="entry name" value="SAM-dependent_MTases_sf"/>
</dbReference>
<organism evidence="5 6">
    <name type="scientific">Nocardia aurea</name>
    <dbReference type="NCBI Taxonomy" id="2144174"/>
    <lineage>
        <taxon>Bacteria</taxon>
        <taxon>Bacillati</taxon>
        <taxon>Actinomycetota</taxon>
        <taxon>Actinomycetes</taxon>
        <taxon>Mycobacteriales</taxon>
        <taxon>Nocardiaceae</taxon>
        <taxon>Nocardia</taxon>
    </lineage>
</organism>
<reference evidence="5 6" key="1">
    <citation type="submission" date="2024-06" db="EMBL/GenBank/DDBJ databases">
        <title>The Natural Products Discovery Center: Release of the First 8490 Sequenced Strains for Exploring Actinobacteria Biosynthetic Diversity.</title>
        <authorList>
            <person name="Kalkreuter E."/>
            <person name="Kautsar S.A."/>
            <person name="Yang D."/>
            <person name="Bader C.D."/>
            <person name="Teijaro C.N."/>
            <person name="Fluegel L."/>
            <person name="Davis C.M."/>
            <person name="Simpson J.R."/>
            <person name="Lauterbach L."/>
            <person name="Steele A.D."/>
            <person name="Gui C."/>
            <person name="Meng S."/>
            <person name="Li G."/>
            <person name="Viehrig K."/>
            <person name="Ye F."/>
            <person name="Su P."/>
            <person name="Kiefer A.F."/>
            <person name="Nichols A."/>
            <person name="Cepeda A.J."/>
            <person name="Yan W."/>
            <person name="Fan B."/>
            <person name="Jiang Y."/>
            <person name="Adhikari A."/>
            <person name="Zheng C.-J."/>
            <person name="Schuster L."/>
            <person name="Cowan T.M."/>
            <person name="Smanski M.J."/>
            <person name="Chevrette M.G."/>
            <person name="De Carvalho L.P.S."/>
            <person name="Shen B."/>
        </authorList>
    </citation>
    <scope>NUCLEOTIDE SEQUENCE [LARGE SCALE GENOMIC DNA]</scope>
    <source>
        <strain evidence="5 6">NPDC050403</strain>
    </source>
</reference>
<dbReference type="RefSeq" id="WP_355089993.1">
    <property type="nucleotide sequence ID" value="NZ_JBEXKW010000086.1"/>
</dbReference>
<dbReference type="GO" id="GO:0008168">
    <property type="term" value="F:methyltransferase activity"/>
    <property type="evidence" value="ECO:0007669"/>
    <property type="project" value="UniProtKB-KW"/>
</dbReference>
<dbReference type="SUPFAM" id="SSF53335">
    <property type="entry name" value="S-adenosyl-L-methionine-dependent methyltransferases"/>
    <property type="match status" value="1"/>
</dbReference>
<dbReference type="InterPro" id="IPR013216">
    <property type="entry name" value="Methyltransf_11"/>
</dbReference>
<accession>A0ABV3FSV2</accession>
<dbReference type="PANTHER" id="PTHR43464">
    <property type="entry name" value="METHYLTRANSFERASE"/>
    <property type="match status" value="1"/>
</dbReference>
<dbReference type="Pfam" id="PF08241">
    <property type="entry name" value="Methyltransf_11"/>
    <property type="match status" value="1"/>
</dbReference>
<keyword evidence="6" id="KW-1185">Reference proteome</keyword>
<dbReference type="Proteomes" id="UP001551695">
    <property type="component" value="Unassembled WGS sequence"/>
</dbReference>
<proteinExistence type="predicted"/>
<protein>
    <submittedName>
        <fullName evidence="5">Class I SAM-dependent methyltransferase</fullName>
    </submittedName>
</protein>
<dbReference type="CDD" id="cd02440">
    <property type="entry name" value="AdoMet_MTases"/>
    <property type="match status" value="1"/>
</dbReference>
<evidence type="ECO:0000256" key="3">
    <source>
        <dbReference type="ARBA" id="ARBA00022691"/>
    </source>
</evidence>
<dbReference type="PANTHER" id="PTHR43464:SF19">
    <property type="entry name" value="UBIQUINONE BIOSYNTHESIS O-METHYLTRANSFERASE, MITOCHONDRIAL"/>
    <property type="match status" value="1"/>
</dbReference>